<proteinExistence type="predicted"/>
<name>A0AAD7V4J8_9FUNG</name>
<organism evidence="1 2">
    <name type="scientific">Lichtheimia ornata</name>
    <dbReference type="NCBI Taxonomy" id="688661"/>
    <lineage>
        <taxon>Eukaryota</taxon>
        <taxon>Fungi</taxon>
        <taxon>Fungi incertae sedis</taxon>
        <taxon>Mucoromycota</taxon>
        <taxon>Mucoromycotina</taxon>
        <taxon>Mucoromycetes</taxon>
        <taxon>Mucorales</taxon>
        <taxon>Lichtheimiaceae</taxon>
        <taxon>Lichtheimia</taxon>
    </lineage>
</organism>
<evidence type="ECO:0000313" key="1">
    <source>
        <dbReference type="EMBL" id="KAJ8658022.1"/>
    </source>
</evidence>
<dbReference type="Proteomes" id="UP001234581">
    <property type="component" value="Unassembled WGS sequence"/>
</dbReference>
<comment type="caution">
    <text evidence="1">The sequence shown here is derived from an EMBL/GenBank/DDBJ whole genome shotgun (WGS) entry which is preliminary data.</text>
</comment>
<dbReference type="GeneID" id="83213704"/>
<dbReference type="RefSeq" id="XP_058342935.1">
    <property type="nucleotide sequence ID" value="XM_058486323.1"/>
</dbReference>
<gene>
    <name evidence="1" type="ORF">O0I10_006293</name>
</gene>
<protein>
    <submittedName>
        <fullName evidence="1">Uncharacterized protein</fullName>
    </submittedName>
</protein>
<dbReference type="EMBL" id="JARTCD010000027">
    <property type="protein sequence ID" value="KAJ8658022.1"/>
    <property type="molecule type" value="Genomic_DNA"/>
</dbReference>
<accession>A0AAD7V4J8</accession>
<sequence length="76" mass="8973">MQDCTISRFNQYTETSSTFEEMWIIDLRHGDDRQLLERNPNVYKTQMHYALPFHCGRGCENQLSQATKTGHEGDYQ</sequence>
<keyword evidence="2" id="KW-1185">Reference proteome</keyword>
<evidence type="ECO:0000313" key="2">
    <source>
        <dbReference type="Proteomes" id="UP001234581"/>
    </source>
</evidence>
<reference evidence="1 2" key="1">
    <citation type="submission" date="2023-03" db="EMBL/GenBank/DDBJ databases">
        <title>Genome sequence of Lichtheimia ornata CBS 291.66.</title>
        <authorList>
            <person name="Mohabir J.T."/>
            <person name="Shea T.P."/>
            <person name="Kurbessoian T."/>
            <person name="Berby B."/>
            <person name="Fontaine J."/>
            <person name="Livny J."/>
            <person name="Gnirke A."/>
            <person name="Stajich J.E."/>
            <person name="Cuomo C.A."/>
        </authorList>
    </citation>
    <scope>NUCLEOTIDE SEQUENCE [LARGE SCALE GENOMIC DNA]</scope>
    <source>
        <strain evidence="1">CBS 291.66</strain>
    </source>
</reference>
<dbReference type="AlphaFoldDB" id="A0AAD7V4J8"/>